<evidence type="ECO:0000259" key="2">
    <source>
        <dbReference type="PROSITE" id="PS50050"/>
    </source>
</evidence>
<organism evidence="3 4">
    <name type="scientific">Labeo rohita</name>
    <name type="common">Indian major carp</name>
    <name type="synonym">Cyprinus rohita</name>
    <dbReference type="NCBI Taxonomy" id="84645"/>
    <lineage>
        <taxon>Eukaryota</taxon>
        <taxon>Metazoa</taxon>
        <taxon>Chordata</taxon>
        <taxon>Craniata</taxon>
        <taxon>Vertebrata</taxon>
        <taxon>Euteleostomi</taxon>
        <taxon>Actinopterygii</taxon>
        <taxon>Neopterygii</taxon>
        <taxon>Teleostei</taxon>
        <taxon>Ostariophysi</taxon>
        <taxon>Cypriniformes</taxon>
        <taxon>Cyprinidae</taxon>
        <taxon>Labeoninae</taxon>
        <taxon>Labeonini</taxon>
        <taxon>Labeo</taxon>
    </lineage>
</organism>
<dbReference type="Proteomes" id="UP000830375">
    <property type="component" value="Unassembled WGS sequence"/>
</dbReference>
<comment type="caution">
    <text evidence="1">Lacks conserved residue(s) required for the propagation of feature annotation.</text>
</comment>
<keyword evidence="1" id="KW-1015">Disulfide bond</keyword>
<feature type="domain" description="TNFR-Cys" evidence="2">
    <location>
        <begin position="57"/>
        <end position="97"/>
    </location>
</feature>
<feature type="disulfide bond" evidence="1">
    <location>
        <begin position="79"/>
        <end position="97"/>
    </location>
</feature>
<evidence type="ECO:0000256" key="1">
    <source>
        <dbReference type="PROSITE-ProRule" id="PRU00206"/>
    </source>
</evidence>
<dbReference type="SUPFAM" id="SSF57586">
    <property type="entry name" value="TNF receptor-like"/>
    <property type="match status" value="1"/>
</dbReference>
<keyword evidence="4" id="KW-1185">Reference proteome</keyword>
<keyword evidence="3" id="KW-0675">Receptor</keyword>
<feature type="disulfide bond" evidence="1">
    <location>
        <begin position="58"/>
        <end position="73"/>
    </location>
</feature>
<dbReference type="InterPro" id="IPR001368">
    <property type="entry name" value="TNFR/NGFR_Cys_rich_reg"/>
</dbReference>
<dbReference type="SMART" id="SM00208">
    <property type="entry name" value="TNFR"/>
    <property type="match status" value="2"/>
</dbReference>
<protein>
    <submittedName>
        <fullName evidence="3">Tumor necrosis factor receptor superfamily member 5</fullName>
    </submittedName>
</protein>
<comment type="caution">
    <text evidence="3">The sequence shown here is derived from an EMBL/GenBank/DDBJ whole genome shotgun (WGS) entry which is preliminary data.</text>
</comment>
<dbReference type="PANTHER" id="PTHR46875">
    <property type="entry name" value="TUMOR NECROSIS FACTOR RECEPTOR SUPERFAMILY MEMBER 5"/>
    <property type="match status" value="1"/>
</dbReference>
<dbReference type="EMBL" id="JACTAM010000023">
    <property type="protein sequence ID" value="KAI2649507.1"/>
    <property type="molecule type" value="Genomic_DNA"/>
</dbReference>
<evidence type="ECO:0000313" key="4">
    <source>
        <dbReference type="Proteomes" id="UP000830375"/>
    </source>
</evidence>
<feature type="repeat" description="TNFR-Cys" evidence="1">
    <location>
        <begin position="57"/>
        <end position="97"/>
    </location>
</feature>
<reference evidence="3 4" key="1">
    <citation type="submission" date="2022-01" db="EMBL/GenBank/DDBJ databases">
        <title>A high-quality chromosome-level genome assembly of rohu carp, Labeo rohita.</title>
        <authorList>
            <person name="Arick M.A. II"/>
            <person name="Hsu C.-Y."/>
            <person name="Magbanua Z."/>
            <person name="Pechanova O."/>
            <person name="Grover C."/>
            <person name="Miller E."/>
            <person name="Thrash A."/>
            <person name="Ezzel L."/>
            <person name="Alam S."/>
            <person name="Benzie J."/>
            <person name="Hamilton M."/>
            <person name="Karsi A."/>
            <person name="Lawrence M.L."/>
            <person name="Peterson D.G."/>
        </authorList>
    </citation>
    <scope>NUCLEOTIDE SEQUENCE [LARGE SCALE GENOMIC DNA]</scope>
    <source>
        <strain evidence="4">BAU-BD-2019</strain>
        <tissue evidence="3">Blood</tissue>
    </source>
</reference>
<dbReference type="PANTHER" id="PTHR46875:SF3">
    <property type="entry name" value="CD40 MOLECULE, TNF RECEPTOR SUPERFAMILY MEMBER 5"/>
    <property type="match status" value="1"/>
</dbReference>
<dbReference type="Pfam" id="PF00020">
    <property type="entry name" value="TNFR_c6"/>
    <property type="match status" value="2"/>
</dbReference>
<dbReference type="InterPro" id="IPR052135">
    <property type="entry name" value="TNFRSF5"/>
</dbReference>
<dbReference type="PROSITE" id="PS50050">
    <property type="entry name" value="TNFR_NGFR_2"/>
    <property type="match status" value="1"/>
</dbReference>
<accession>A0ABQ8LFN2</accession>
<proteinExistence type="predicted"/>
<dbReference type="Gene3D" id="2.10.50.10">
    <property type="entry name" value="Tumor Necrosis Factor Receptor, subunit A, domain 2"/>
    <property type="match status" value="3"/>
</dbReference>
<name>A0ABQ8LFN2_LABRO</name>
<sequence length="138" mass="15571">MLVDDNCEDPRCQDCKDGEYQDDYTSKTKCERQPSCDTNLHFKPHFNPSTTEKIKCQCEDGYYCMNDDDCDVCRKHTVCKPGQRVIKKGSPVSDTVCEACKNGTFSTHDSADTCQTWTICDYGYDKNAPGSSTSDRIC</sequence>
<evidence type="ECO:0000313" key="3">
    <source>
        <dbReference type="EMBL" id="KAI2649507.1"/>
    </source>
</evidence>
<gene>
    <name evidence="3" type="ORF">H4Q32_015475</name>
</gene>